<dbReference type="Proteomes" id="UP000029579">
    <property type="component" value="Unassembled WGS sequence"/>
</dbReference>
<feature type="transmembrane region" description="Helical" evidence="1">
    <location>
        <begin position="12"/>
        <end position="35"/>
    </location>
</feature>
<protein>
    <submittedName>
        <fullName evidence="2">Uncharacterized protein</fullName>
    </submittedName>
</protein>
<dbReference type="AlphaFoldDB" id="A0A095X157"/>
<evidence type="ECO:0000313" key="2">
    <source>
        <dbReference type="EMBL" id="KGF03583.1"/>
    </source>
</evidence>
<keyword evidence="1" id="KW-1133">Transmembrane helix</keyword>
<keyword evidence="1" id="KW-0812">Transmembrane</keyword>
<dbReference type="OrthoDB" id="3035443at2"/>
<gene>
    <name evidence="2" type="ORF">HMPREF1630_07210</name>
</gene>
<keyword evidence="1" id="KW-0472">Membrane</keyword>
<feature type="transmembrane region" description="Helical" evidence="1">
    <location>
        <begin position="103"/>
        <end position="129"/>
    </location>
</feature>
<name>A0A095X157_9FIRM</name>
<organism evidence="2 3">
    <name type="scientific">Anaerococcus lactolyticus S7-1-13</name>
    <dbReference type="NCBI Taxonomy" id="1284686"/>
    <lineage>
        <taxon>Bacteria</taxon>
        <taxon>Bacillati</taxon>
        <taxon>Bacillota</taxon>
        <taxon>Tissierellia</taxon>
        <taxon>Tissierellales</taxon>
        <taxon>Peptoniphilaceae</taxon>
        <taxon>Anaerococcus</taxon>
    </lineage>
</organism>
<proteinExistence type="predicted"/>
<comment type="caution">
    <text evidence="2">The sequence shown here is derived from an EMBL/GenBank/DDBJ whole genome shotgun (WGS) entry which is preliminary data.</text>
</comment>
<evidence type="ECO:0000313" key="3">
    <source>
        <dbReference type="Proteomes" id="UP000029579"/>
    </source>
</evidence>
<feature type="transmembrane region" description="Helical" evidence="1">
    <location>
        <begin position="55"/>
        <end position="82"/>
    </location>
</feature>
<evidence type="ECO:0000256" key="1">
    <source>
        <dbReference type="SAM" id="Phobius"/>
    </source>
</evidence>
<dbReference type="EMBL" id="JRMW01000038">
    <property type="protein sequence ID" value="KGF03583.1"/>
    <property type="molecule type" value="Genomic_DNA"/>
</dbReference>
<accession>A0A095X157</accession>
<feature type="transmembrane region" description="Helical" evidence="1">
    <location>
        <begin position="226"/>
        <end position="245"/>
    </location>
</feature>
<sequence>MKKYKNLKTFYIIFIYLLVAVSILASFSQLISFKYKYGNFNFGEMILLMFNDSYTGYFTFPFLLGFVLMIQSPVEQNIFFTLTRYTNRKEFYKNKHTKVIKSLLAYVGCICLFCLIVGIGSSNFGLNISQATKEFANLYLLGNFETNNIILEIFKLVILQVLLLYFFSLVHALLIQFRISQSLVFVIYTGILIIAAGMSLGFFGDVIKDFSLFSLASSINGCGIKFIYRLLVLAGIDLILLILNFKIFENKDINLPKGSKEYQNE</sequence>
<feature type="transmembrane region" description="Helical" evidence="1">
    <location>
        <begin position="182"/>
        <end position="206"/>
    </location>
</feature>
<reference evidence="2 3" key="1">
    <citation type="submission" date="2014-07" db="EMBL/GenBank/DDBJ databases">
        <authorList>
            <person name="McCorrison J."/>
            <person name="Sanka R."/>
            <person name="Torralba M."/>
            <person name="Gillis M."/>
            <person name="Haft D.H."/>
            <person name="Methe B."/>
            <person name="Sutton G."/>
            <person name="Nelson K.E."/>
        </authorList>
    </citation>
    <scope>NUCLEOTIDE SEQUENCE [LARGE SCALE GENOMIC DNA]</scope>
    <source>
        <strain evidence="2 3">S7-1-13</strain>
    </source>
</reference>
<feature type="transmembrane region" description="Helical" evidence="1">
    <location>
        <begin position="149"/>
        <end position="175"/>
    </location>
</feature>